<keyword evidence="1" id="KW-0614">Plasmid</keyword>
<gene>
    <name evidence="1" type="ORF">KKI46_17340</name>
</gene>
<evidence type="ECO:0000313" key="1">
    <source>
        <dbReference type="EMBL" id="QWB32004.1"/>
    </source>
</evidence>
<protein>
    <submittedName>
        <fullName evidence="1">Uncharacterized protein</fullName>
    </submittedName>
</protein>
<reference evidence="1 2" key="1">
    <citation type="submission" date="2021-05" db="EMBL/GenBank/DDBJ databases">
        <title>Biocontrol using Exiguobacterium acetylicum SI17 against litchi downy blight caused by Peronophythora litchii.</title>
        <authorList>
            <person name="Zheng L."/>
        </authorList>
    </citation>
    <scope>NUCLEOTIDE SEQUENCE [LARGE SCALE GENOMIC DNA]</scope>
    <source>
        <strain evidence="1 2">SI17</strain>
        <plasmid evidence="1 2">p4</plasmid>
    </source>
</reference>
<name>A0ABX8GF87_EXIAC</name>
<keyword evidence="2" id="KW-1185">Reference proteome</keyword>
<dbReference type="GeneID" id="88813470"/>
<evidence type="ECO:0000313" key="2">
    <source>
        <dbReference type="Proteomes" id="UP000679498"/>
    </source>
</evidence>
<sequence>MNEEKRKRQIFERLYGEVSKEVNVIQQLVTDLSKKHSGLTGSPGESQKLIMDTFFPTDEMLVKGKGEDTVYYGDFDTFYNSIPQEKKDEIASNLFDRFLKQLNVSQTIEPKEGEEE</sequence>
<organism evidence="1 2">
    <name type="scientific">Exiguobacterium acetylicum</name>
    <name type="common">Brevibacterium acetylicum</name>
    <dbReference type="NCBI Taxonomy" id="41170"/>
    <lineage>
        <taxon>Bacteria</taxon>
        <taxon>Bacillati</taxon>
        <taxon>Bacillota</taxon>
        <taxon>Bacilli</taxon>
        <taxon>Bacillales</taxon>
        <taxon>Bacillales Family XII. Incertae Sedis</taxon>
        <taxon>Exiguobacterium</taxon>
    </lineage>
</organism>
<dbReference type="Proteomes" id="UP000679498">
    <property type="component" value="Plasmid p4"/>
</dbReference>
<accession>A0ABX8GF87</accession>
<proteinExistence type="predicted"/>
<geneLocation type="plasmid" evidence="1 2">
    <name>p4</name>
</geneLocation>
<dbReference type="RefSeq" id="WP_214814268.1">
    <property type="nucleotide sequence ID" value="NZ_CP075901.1"/>
</dbReference>
<dbReference type="EMBL" id="CP075901">
    <property type="protein sequence ID" value="QWB32004.1"/>
    <property type="molecule type" value="Genomic_DNA"/>
</dbReference>